<dbReference type="EC" id="2.7.13.3" evidence="3"/>
<keyword evidence="7 14" id="KW-0812">Transmembrane</keyword>
<dbReference type="Proteomes" id="UP000018895">
    <property type="component" value="Unassembled WGS sequence"/>
</dbReference>
<evidence type="ECO:0000256" key="5">
    <source>
        <dbReference type="ARBA" id="ARBA00022553"/>
    </source>
</evidence>
<dbReference type="Gene3D" id="1.10.287.130">
    <property type="match status" value="1"/>
</dbReference>
<sequence length="461" mass="52132">MKQKSIQFKVWFAIVAIIVVVIGAAVWLISFLYDELYIDKQMELLITEGEHLAAYYERFGMTDAFIERLEWSAENSGSDVIFSNDPMELGSGSPFEPSADEQMITFAERQQLLDGETVVMIRSHPHFNQDILGVAIPLFEEGQLLGSILLSMPLSEVYEPFVQIRTLLIVSILIVMVVIVIIAVRGIHHVVSPISEMKRVSMRMAEGDFSERIEVKSADELGELAHSFNRLSQALEEVEDNRRVFLANVSHELRTPLSYMKGYAEAMEEGIIAQEKGLSMIQSESKRLERLVNDLLDLAQLEGESYPLSLEPIALAQLVHDVLESVEVVVRQKHLQLELKLDDESIIEADRDRIEQVIWNLMDNAIRYTVAYKKINVTLHVEDQWSVLTIADEGIGIPENELKAVMERFYRVNQARSRKSGGTGLGLAIVSEIVKKHNGEFELHSVEGKGTEAVVRLRNLE</sequence>
<keyword evidence="12" id="KW-0902">Two-component regulatory system</keyword>
<evidence type="ECO:0000256" key="9">
    <source>
        <dbReference type="ARBA" id="ARBA00022777"/>
    </source>
</evidence>
<dbReference type="Pfam" id="PF02518">
    <property type="entry name" value="HATPase_c"/>
    <property type="match status" value="1"/>
</dbReference>
<feature type="domain" description="HAMP" evidence="16">
    <location>
        <begin position="188"/>
        <end position="240"/>
    </location>
</feature>
<evidence type="ECO:0000256" key="3">
    <source>
        <dbReference type="ARBA" id="ARBA00012438"/>
    </source>
</evidence>
<dbReference type="Gene3D" id="6.10.340.10">
    <property type="match status" value="1"/>
</dbReference>
<dbReference type="FunFam" id="1.10.287.130:FF:000001">
    <property type="entry name" value="Two-component sensor histidine kinase"/>
    <property type="match status" value="1"/>
</dbReference>
<dbReference type="SUPFAM" id="SSF55874">
    <property type="entry name" value="ATPase domain of HSP90 chaperone/DNA topoisomerase II/histidine kinase"/>
    <property type="match status" value="1"/>
</dbReference>
<evidence type="ECO:0000259" key="15">
    <source>
        <dbReference type="PROSITE" id="PS50109"/>
    </source>
</evidence>
<keyword evidence="8" id="KW-0547">Nucleotide-binding</keyword>
<keyword evidence="10" id="KW-0067">ATP-binding</keyword>
<evidence type="ECO:0000313" key="17">
    <source>
        <dbReference type="EMBL" id="GAE32598.1"/>
    </source>
</evidence>
<feature type="transmembrane region" description="Helical" evidence="14">
    <location>
        <begin position="12"/>
        <end position="33"/>
    </location>
</feature>
<dbReference type="CDD" id="cd00075">
    <property type="entry name" value="HATPase"/>
    <property type="match status" value="1"/>
</dbReference>
<dbReference type="Gene3D" id="3.30.565.10">
    <property type="entry name" value="Histidine kinase-like ATPase, C-terminal domain"/>
    <property type="match status" value="1"/>
</dbReference>
<proteinExistence type="predicted"/>
<dbReference type="InterPro" id="IPR036097">
    <property type="entry name" value="HisK_dim/P_sf"/>
</dbReference>
<keyword evidence="13 14" id="KW-0472">Membrane</keyword>
<accession>W4QLT1</accession>
<protein>
    <recommendedName>
        <fullName evidence="3">histidine kinase</fullName>
        <ecNumber evidence="3">2.7.13.3</ecNumber>
    </recommendedName>
</protein>
<dbReference type="GO" id="GO:0005524">
    <property type="term" value="F:ATP binding"/>
    <property type="evidence" value="ECO:0007669"/>
    <property type="project" value="UniProtKB-KW"/>
</dbReference>
<dbReference type="InterPro" id="IPR004358">
    <property type="entry name" value="Sig_transdc_His_kin-like_C"/>
</dbReference>
<dbReference type="PROSITE" id="PS50109">
    <property type="entry name" value="HIS_KIN"/>
    <property type="match status" value="1"/>
</dbReference>
<dbReference type="SMART" id="SM00304">
    <property type="entry name" value="HAMP"/>
    <property type="match status" value="1"/>
</dbReference>
<keyword evidence="6" id="KW-0808">Transferase</keyword>
<dbReference type="SUPFAM" id="SSF47384">
    <property type="entry name" value="Homodimeric domain of signal transducing histidine kinase"/>
    <property type="match status" value="1"/>
</dbReference>
<dbReference type="InterPro" id="IPR050428">
    <property type="entry name" value="TCS_sensor_his_kinase"/>
</dbReference>
<organism evidence="17 18">
    <name type="scientific">Halalkalibacter hemicellulosilyticusJCM 9152</name>
    <dbReference type="NCBI Taxonomy" id="1236971"/>
    <lineage>
        <taxon>Bacteria</taxon>
        <taxon>Bacillati</taxon>
        <taxon>Bacillota</taxon>
        <taxon>Bacilli</taxon>
        <taxon>Bacillales</taxon>
        <taxon>Bacillaceae</taxon>
        <taxon>Halalkalibacter</taxon>
    </lineage>
</organism>
<evidence type="ECO:0000259" key="16">
    <source>
        <dbReference type="PROSITE" id="PS50885"/>
    </source>
</evidence>
<comment type="caution">
    <text evidence="17">The sequence shown here is derived from an EMBL/GenBank/DDBJ whole genome shotgun (WGS) entry which is preliminary data.</text>
</comment>
<dbReference type="GO" id="GO:0005886">
    <property type="term" value="C:plasma membrane"/>
    <property type="evidence" value="ECO:0007669"/>
    <property type="project" value="UniProtKB-SubCell"/>
</dbReference>
<dbReference type="CDD" id="cd00082">
    <property type="entry name" value="HisKA"/>
    <property type="match status" value="1"/>
</dbReference>
<keyword evidence="18" id="KW-1185">Reference proteome</keyword>
<keyword evidence="4" id="KW-1003">Cell membrane</keyword>
<keyword evidence="5" id="KW-0597">Phosphoprotein</keyword>
<dbReference type="SMART" id="SM00388">
    <property type="entry name" value="HisKA"/>
    <property type="match status" value="1"/>
</dbReference>
<dbReference type="GO" id="GO:0000155">
    <property type="term" value="F:phosphorelay sensor kinase activity"/>
    <property type="evidence" value="ECO:0007669"/>
    <property type="project" value="InterPro"/>
</dbReference>
<evidence type="ECO:0000256" key="7">
    <source>
        <dbReference type="ARBA" id="ARBA00022692"/>
    </source>
</evidence>
<dbReference type="SUPFAM" id="SSF158472">
    <property type="entry name" value="HAMP domain-like"/>
    <property type="match status" value="1"/>
</dbReference>
<evidence type="ECO:0000256" key="2">
    <source>
        <dbReference type="ARBA" id="ARBA00004651"/>
    </source>
</evidence>
<evidence type="ECO:0000256" key="13">
    <source>
        <dbReference type="ARBA" id="ARBA00023136"/>
    </source>
</evidence>
<comment type="subcellular location">
    <subcellularLocation>
        <location evidence="2">Cell membrane</location>
        <topology evidence="2">Multi-pass membrane protein</topology>
    </subcellularLocation>
</comment>
<dbReference type="InterPro" id="IPR005467">
    <property type="entry name" value="His_kinase_dom"/>
</dbReference>
<evidence type="ECO:0000256" key="14">
    <source>
        <dbReference type="SAM" id="Phobius"/>
    </source>
</evidence>
<comment type="catalytic activity">
    <reaction evidence="1">
        <text>ATP + protein L-histidine = ADP + protein N-phospho-L-histidine.</text>
        <dbReference type="EC" id="2.7.13.3"/>
    </reaction>
</comment>
<reference evidence="17" key="1">
    <citation type="journal article" date="2014" name="Genome Announc.">
        <title>Draft Genome Sequences of Three Alkaliphilic Bacillus Strains, Bacillus wakoensis JCM 9140T, Bacillus akibai JCM 9157T, and Bacillus hemicellulosilyticus JCM 9152T.</title>
        <authorList>
            <person name="Yuki M."/>
            <person name="Oshima K."/>
            <person name="Suda W."/>
            <person name="Oshida Y."/>
            <person name="Kitamura K."/>
            <person name="Iida T."/>
            <person name="Hattori M."/>
            <person name="Ohkuma M."/>
        </authorList>
    </citation>
    <scope>NUCLEOTIDE SEQUENCE [LARGE SCALE GENOMIC DNA]</scope>
    <source>
        <strain evidence="17">JCM 9152</strain>
    </source>
</reference>
<dbReference type="STRING" id="1236971.JCM9152_4137"/>
<evidence type="ECO:0000256" key="11">
    <source>
        <dbReference type="ARBA" id="ARBA00022989"/>
    </source>
</evidence>
<dbReference type="PROSITE" id="PS50885">
    <property type="entry name" value="HAMP"/>
    <property type="match status" value="1"/>
</dbReference>
<dbReference type="CDD" id="cd06225">
    <property type="entry name" value="HAMP"/>
    <property type="match status" value="1"/>
</dbReference>
<dbReference type="EMBL" id="BAUU01000041">
    <property type="protein sequence ID" value="GAE32598.1"/>
    <property type="molecule type" value="Genomic_DNA"/>
</dbReference>
<name>W4QLT1_9BACI</name>
<dbReference type="InterPro" id="IPR003660">
    <property type="entry name" value="HAMP_dom"/>
</dbReference>
<dbReference type="PANTHER" id="PTHR45436:SF5">
    <property type="entry name" value="SENSOR HISTIDINE KINASE TRCS"/>
    <property type="match status" value="1"/>
</dbReference>
<keyword evidence="9 17" id="KW-0418">Kinase</keyword>
<dbReference type="Pfam" id="PF00512">
    <property type="entry name" value="HisKA"/>
    <property type="match status" value="1"/>
</dbReference>
<dbReference type="PANTHER" id="PTHR45436">
    <property type="entry name" value="SENSOR HISTIDINE KINASE YKOH"/>
    <property type="match status" value="1"/>
</dbReference>
<dbReference type="OrthoDB" id="3436at2"/>
<evidence type="ECO:0000256" key="6">
    <source>
        <dbReference type="ARBA" id="ARBA00022679"/>
    </source>
</evidence>
<dbReference type="InterPro" id="IPR003661">
    <property type="entry name" value="HisK_dim/P_dom"/>
</dbReference>
<evidence type="ECO:0000256" key="10">
    <source>
        <dbReference type="ARBA" id="ARBA00022840"/>
    </source>
</evidence>
<dbReference type="InterPro" id="IPR003594">
    <property type="entry name" value="HATPase_dom"/>
</dbReference>
<dbReference type="FunFam" id="3.30.565.10:FF:000006">
    <property type="entry name" value="Sensor histidine kinase WalK"/>
    <property type="match status" value="1"/>
</dbReference>
<evidence type="ECO:0000256" key="8">
    <source>
        <dbReference type="ARBA" id="ARBA00022741"/>
    </source>
</evidence>
<dbReference type="SMART" id="SM00387">
    <property type="entry name" value="HATPase_c"/>
    <property type="match status" value="1"/>
</dbReference>
<evidence type="ECO:0000256" key="4">
    <source>
        <dbReference type="ARBA" id="ARBA00022475"/>
    </source>
</evidence>
<evidence type="ECO:0000313" key="18">
    <source>
        <dbReference type="Proteomes" id="UP000018895"/>
    </source>
</evidence>
<feature type="domain" description="Histidine kinase" evidence="15">
    <location>
        <begin position="248"/>
        <end position="461"/>
    </location>
</feature>
<evidence type="ECO:0000256" key="1">
    <source>
        <dbReference type="ARBA" id="ARBA00000085"/>
    </source>
</evidence>
<evidence type="ECO:0000256" key="12">
    <source>
        <dbReference type="ARBA" id="ARBA00023012"/>
    </source>
</evidence>
<dbReference type="AlphaFoldDB" id="W4QLT1"/>
<dbReference type="InterPro" id="IPR036890">
    <property type="entry name" value="HATPase_C_sf"/>
</dbReference>
<gene>
    <name evidence="17" type="ORF">JCM9152_4137</name>
</gene>
<keyword evidence="11 14" id="KW-1133">Transmembrane helix</keyword>
<feature type="transmembrane region" description="Helical" evidence="14">
    <location>
        <begin position="162"/>
        <end position="184"/>
    </location>
</feature>
<dbReference type="RefSeq" id="WP_035346957.1">
    <property type="nucleotide sequence ID" value="NZ_BAUU01000041.1"/>
</dbReference>
<dbReference type="PRINTS" id="PR00344">
    <property type="entry name" value="BCTRLSENSOR"/>
</dbReference>
<dbReference type="Pfam" id="PF00672">
    <property type="entry name" value="HAMP"/>
    <property type="match status" value="1"/>
</dbReference>